<dbReference type="InterPro" id="IPR009057">
    <property type="entry name" value="Homeodomain-like_sf"/>
</dbReference>
<feature type="compositionally biased region" description="Basic and acidic residues" evidence="14">
    <location>
        <begin position="355"/>
        <end position="365"/>
    </location>
</feature>
<gene>
    <name evidence="16" type="ORF">DV515_00004000</name>
</gene>
<dbReference type="InterPro" id="IPR017970">
    <property type="entry name" value="Homeobox_CS"/>
</dbReference>
<keyword evidence="17" id="KW-1185">Reference proteome</keyword>
<dbReference type="Pfam" id="PF00046">
    <property type="entry name" value="Homeodomain"/>
    <property type="match status" value="1"/>
</dbReference>
<dbReference type="SMART" id="SM00389">
    <property type="entry name" value="HOX"/>
    <property type="match status" value="1"/>
</dbReference>
<keyword evidence="6" id="KW-0804">Transcription</keyword>
<dbReference type="PRINTS" id="PR00031">
    <property type="entry name" value="HTHREPRESSR"/>
</dbReference>
<feature type="compositionally biased region" description="Basic and acidic residues" evidence="14">
    <location>
        <begin position="324"/>
        <end position="336"/>
    </location>
</feature>
<dbReference type="EMBL" id="QUSF01000008">
    <property type="protein sequence ID" value="RLW06858.1"/>
    <property type="molecule type" value="Genomic_DNA"/>
</dbReference>
<keyword evidence="2" id="KW-0221">Differentiation</keyword>
<dbReference type="FunFam" id="1.10.10.60:FF:000249">
    <property type="entry name" value="H2.0-like homeobox protein"/>
    <property type="match status" value="1"/>
</dbReference>
<dbReference type="OMA" id="VHHGGPF"/>
<dbReference type="InterPro" id="IPR000047">
    <property type="entry name" value="HTH_motif"/>
</dbReference>
<evidence type="ECO:0000256" key="7">
    <source>
        <dbReference type="ARBA" id="ARBA00023242"/>
    </source>
</evidence>
<comment type="function">
    <text evidence="9">Transcription factor required for TBX21/T-bet-dependent maturation of Th1 cells as well as maintenance of Th1-specific gene expression. Involved in embryogenesis and hematopoiesis.</text>
</comment>
<evidence type="ECO:0000256" key="4">
    <source>
        <dbReference type="ARBA" id="ARBA00023125"/>
    </source>
</evidence>
<comment type="similarity">
    <text evidence="8">Belongs to the H2.0 homeobox family.</text>
</comment>
<keyword evidence="3" id="KW-0805">Transcription regulation</keyword>
<keyword evidence="4 12" id="KW-0238">DNA-binding</keyword>
<dbReference type="GO" id="GO:0005634">
    <property type="term" value="C:nucleus"/>
    <property type="evidence" value="ECO:0007669"/>
    <property type="project" value="UniProtKB-SubCell"/>
</dbReference>
<evidence type="ECO:0000256" key="8">
    <source>
        <dbReference type="ARBA" id="ARBA00038504"/>
    </source>
</evidence>
<evidence type="ECO:0000256" key="5">
    <source>
        <dbReference type="ARBA" id="ARBA00023155"/>
    </source>
</evidence>
<dbReference type="InterPro" id="IPR052497">
    <property type="entry name" value="H2.0_Homeobox_TF"/>
</dbReference>
<comment type="subcellular location">
    <subcellularLocation>
        <location evidence="1 12 13">Nucleus</location>
    </subcellularLocation>
</comment>
<feature type="compositionally biased region" description="Low complexity" evidence="14">
    <location>
        <begin position="394"/>
        <end position="406"/>
    </location>
</feature>
<dbReference type="GO" id="GO:0000981">
    <property type="term" value="F:DNA-binding transcription factor activity, RNA polymerase II-specific"/>
    <property type="evidence" value="ECO:0007669"/>
    <property type="project" value="InterPro"/>
</dbReference>
<dbReference type="InterPro" id="IPR020479">
    <property type="entry name" value="HD_metazoa"/>
</dbReference>
<evidence type="ECO:0000313" key="17">
    <source>
        <dbReference type="Proteomes" id="UP000276834"/>
    </source>
</evidence>
<evidence type="ECO:0000313" key="16">
    <source>
        <dbReference type="EMBL" id="RLW06858.1"/>
    </source>
</evidence>
<reference evidence="16 17" key="1">
    <citation type="journal article" date="2018" name="Proc. R. Soc. B">
        <title>A non-coding region near Follistatin controls head colour polymorphism in the Gouldian finch.</title>
        <authorList>
            <person name="Toomey M.B."/>
            <person name="Marques C.I."/>
            <person name="Andrade P."/>
            <person name="Araujo P.M."/>
            <person name="Sabatino S."/>
            <person name="Gazda M.A."/>
            <person name="Afonso S."/>
            <person name="Lopes R.J."/>
            <person name="Corbo J.C."/>
            <person name="Carneiro M."/>
        </authorList>
    </citation>
    <scope>NUCLEOTIDE SEQUENCE [LARGE SCALE GENOMIC DNA]</scope>
    <source>
        <strain evidence="16">Red01</strain>
        <tissue evidence="16">Muscle</tissue>
    </source>
</reference>
<dbReference type="PANTHER" id="PTHR46808">
    <property type="entry name" value="H2.0-LIKE HOMEOBOX PROTEIN"/>
    <property type="match status" value="1"/>
</dbReference>
<dbReference type="CDD" id="cd00086">
    <property type="entry name" value="homeodomain"/>
    <property type="match status" value="1"/>
</dbReference>
<sequence>MYTAGLAPFYASNFSLWSAAYCSASGPAAGGCFPLDAAAAKKPSFCIADILHAGGEAAAGAADSLPGGPGTGMPAALGAVHHGGPFHATASPLRPTPVVAPDAPAAFPPRLSPLSAAYHSHHHRPPQHRSPAAAAAGGGGAPAPARLPGGHTHGSAPAPASKDLKFGIDRILSAEFDPKVKEGNTLRDLTSLLTTSRQTGVHLPNLQPSAGQFFASLDPINEASAILGPLNTNPRSSVQHQFQDTFPGPYAVLTKDTLPQTYKRKRSWSRAVFSNLQRKGLEKRFEIQKYVTKPDRKQLAAMLGLTDAQVKVWFQNRRMKWRHSKEAQAQKDKEPPPEPEPAAQRAGAPPAAPGEPERSPSRSDGDSDSSDAESLDMAPSDTERTEGAERSLPAAGLGKSSGSTGLPSPPPAAASPEPRSGL</sequence>
<organism evidence="16 17">
    <name type="scientific">Chloebia gouldiae</name>
    <name type="common">Gouldian finch</name>
    <name type="synonym">Erythrura gouldiae</name>
    <dbReference type="NCBI Taxonomy" id="44316"/>
    <lineage>
        <taxon>Eukaryota</taxon>
        <taxon>Metazoa</taxon>
        <taxon>Chordata</taxon>
        <taxon>Craniata</taxon>
        <taxon>Vertebrata</taxon>
        <taxon>Euteleostomi</taxon>
        <taxon>Archelosauria</taxon>
        <taxon>Archosauria</taxon>
        <taxon>Dinosauria</taxon>
        <taxon>Saurischia</taxon>
        <taxon>Theropoda</taxon>
        <taxon>Coelurosauria</taxon>
        <taxon>Aves</taxon>
        <taxon>Neognathae</taxon>
        <taxon>Neoaves</taxon>
        <taxon>Telluraves</taxon>
        <taxon>Australaves</taxon>
        <taxon>Passeriformes</taxon>
        <taxon>Passeroidea</taxon>
        <taxon>Passeridae</taxon>
        <taxon>Chloebia</taxon>
    </lineage>
</organism>
<dbReference type="PRINTS" id="PR00024">
    <property type="entry name" value="HOMEOBOX"/>
</dbReference>
<evidence type="ECO:0000256" key="6">
    <source>
        <dbReference type="ARBA" id="ARBA00023163"/>
    </source>
</evidence>
<keyword evidence="5 12" id="KW-0371">Homeobox</keyword>
<evidence type="ECO:0000256" key="1">
    <source>
        <dbReference type="ARBA" id="ARBA00004123"/>
    </source>
</evidence>
<evidence type="ECO:0000256" key="13">
    <source>
        <dbReference type="RuleBase" id="RU000682"/>
    </source>
</evidence>
<protein>
    <recommendedName>
        <fullName evidence="10">H2.0-like homeobox protein</fullName>
    </recommendedName>
    <alternativeName>
        <fullName evidence="11">Homeobox protein HLX1</fullName>
    </alternativeName>
</protein>
<dbReference type="PANTHER" id="PTHR46808:SF1">
    <property type="entry name" value="H2.0-LIKE HOMEOBOX PROTEIN"/>
    <property type="match status" value="1"/>
</dbReference>
<feature type="domain" description="Homeobox" evidence="15">
    <location>
        <begin position="264"/>
        <end position="324"/>
    </location>
</feature>
<dbReference type="Proteomes" id="UP000276834">
    <property type="component" value="Unassembled WGS sequence"/>
</dbReference>
<accession>A0A3L8SQY2</accession>
<proteinExistence type="inferred from homology"/>
<evidence type="ECO:0000256" key="10">
    <source>
        <dbReference type="ARBA" id="ARBA00070859"/>
    </source>
</evidence>
<dbReference type="Gene3D" id="1.10.10.60">
    <property type="entry name" value="Homeodomain-like"/>
    <property type="match status" value="1"/>
</dbReference>
<evidence type="ECO:0000256" key="14">
    <source>
        <dbReference type="SAM" id="MobiDB-lite"/>
    </source>
</evidence>
<evidence type="ECO:0000259" key="15">
    <source>
        <dbReference type="PROSITE" id="PS50071"/>
    </source>
</evidence>
<dbReference type="GO" id="GO:0030154">
    <property type="term" value="P:cell differentiation"/>
    <property type="evidence" value="ECO:0007669"/>
    <property type="project" value="UniProtKB-KW"/>
</dbReference>
<feature type="region of interest" description="Disordered" evidence="14">
    <location>
        <begin position="116"/>
        <end position="161"/>
    </location>
</feature>
<evidence type="ECO:0000256" key="9">
    <source>
        <dbReference type="ARBA" id="ARBA00056583"/>
    </source>
</evidence>
<evidence type="ECO:0000256" key="2">
    <source>
        <dbReference type="ARBA" id="ARBA00022782"/>
    </source>
</evidence>
<name>A0A3L8SQY2_CHLGU</name>
<dbReference type="SUPFAM" id="SSF46689">
    <property type="entry name" value="Homeodomain-like"/>
    <property type="match status" value="1"/>
</dbReference>
<dbReference type="OrthoDB" id="6159439at2759"/>
<dbReference type="PROSITE" id="PS50071">
    <property type="entry name" value="HOMEOBOX_2"/>
    <property type="match status" value="1"/>
</dbReference>
<evidence type="ECO:0000256" key="12">
    <source>
        <dbReference type="PROSITE-ProRule" id="PRU00108"/>
    </source>
</evidence>
<dbReference type="AlphaFoldDB" id="A0A3L8SQY2"/>
<feature type="DNA-binding region" description="Homeobox" evidence="12">
    <location>
        <begin position="266"/>
        <end position="325"/>
    </location>
</feature>
<keyword evidence="7 12" id="KW-0539">Nucleus</keyword>
<dbReference type="InterPro" id="IPR001356">
    <property type="entry name" value="HD"/>
</dbReference>
<feature type="region of interest" description="Disordered" evidence="14">
    <location>
        <begin position="321"/>
        <end position="422"/>
    </location>
</feature>
<comment type="caution">
    <text evidence="16">The sequence shown here is derived from an EMBL/GenBank/DDBJ whole genome shotgun (WGS) entry which is preliminary data.</text>
</comment>
<evidence type="ECO:0000256" key="11">
    <source>
        <dbReference type="ARBA" id="ARBA00081876"/>
    </source>
</evidence>
<evidence type="ECO:0000256" key="3">
    <source>
        <dbReference type="ARBA" id="ARBA00023015"/>
    </source>
</evidence>
<dbReference type="GO" id="GO:0043565">
    <property type="term" value="F:sequence-specific DNA binding"/>
    <property type="evidence" value="ECO:0007669"/>
    <property type="project" value="TreeGrafter"/>
</dbReference>
<dbReference type="PROSITE" id="PS00027">
    <property type="entry name" value="HOMEOBOX_1"/>
    <property type="match status" value="1"/>
</dbReference>